<evidence type="ECO:0000313" key="3">
    <source>
        <dbReference type="Proteomes" id="UP000295217"/>
    </source>
</evidence>
<protein>
    <submittedName>
        <fullName evidence="2">Uncharacterized protein</fullName>
    </submittedName>
</protein>
<name>A0A4R5A2N0_9ACTN</name>
<keyword evidence="1" id="KW-0812">Transmembrane</keyword>
<dbReference type="EMBL" id="SMLB01000044">
    <property type="protein sequence ID" value="TDD66051.1"/>
    <property type="molecule type" value="Genomic_DNA"/>
</dbReference>
<evidence type="ECO:0000313" key="2">
    <source>
        <dbReference type="EMBL" id="TDD66051.1"/>
    </source>
</evidence>
<dbReference type="Proteomes" id="UP000295217">
    <property type="component" value="Unassembled WGS sequence"/>
</dbReference>
<evidence type="ECO:0000256" key="1">
    <source>
        <dbReference type="SAM" id="Phobius"/>
    </source>
</evidence>
<proteinExistence type="predicted"/>
<dbReference type="RefSeq" id="WP_132106185.1">
    <property type="nucleotide sequence ID" value="NZ_SMLB01000044.1"/>
</dbReference>
<accession>A0A4R5A2N0</accession>
<organism evidence="2 3">
    <name type="scientific">Jiangella aurantiaca</name>
    <dbReference type="NCBI Taxonomy" id="2530373"/>
    <lineage>
        <taxon>Bacteria</taxon>
        <taxon>Bacillati</taxon>
        <taxon>Actinomycetota</taxon>
        <taxon>Actinomycetes</taxon>
        <taxon>Jiangellales</taxon>
        <taxon>Jiangellaceae</taxon>
        <taxon>Jiangella</taxon>
    </lineage>
</organism>
<reference evidence="2 3" key="1">
    <citation type="submission" date="2019-02" db="EMBL/GenBank/DDBJ databases">
        <title>Draft genome sequences of novel Actinobacteria.</title>
        <authorList>
            <person name="Sahin N."/>
            <person name="Ay H."/>
            <person name="Saygin H."/>
        </authorList>
    </citation>
    <scope>NUCLEOTIDE SEQUENCE [LARGE SCALE GENOMIC DNA]</scope>
    <source>
        <strain evidence="2 3">8K307</strain>
    </source>
</reference>
<keyword evidence="1" id="KW-0472">Membrane</keyword>
<gene>
    <name evidence="2" type="ORF">E1262_23490</name>
</gene>
<feature type="transmembrane region" description="Helical" evidence="1">
    <location>
        <begin position="48"/>
        <end position="66"/>
    </location>
</feature>
<keyword evidence="3" id="KW-1185">Reference proteome</keyword>
<comment type="caution">
    <text evidence="2">The sequence shown here is derived from an EMBL/GenBank/DDBJ whole genome shotgun (WGS) entry which is preliminary data.</text>
</comment>
<feature type="transmembrane region" description="Helical" evidence="1">
    <location>
        <begin position="7"/>
        <end position="28"/>
    </location>
</feature>
<keyword evidence="1" id="KW-1133">Transmembrane helix</keyword>
<dbReference type="AlphaFoldDB" id="A0A4R5A2N0"/>
<sequence length="75" mass="8109">MTEQPTAALILTACLPTGLYLLYDAMWGNETGATTSLAQAPFGEPVDIVRAVLTLAAWTLALAALVRWRYGRADR</sequence>